<dbReference type="OrthoDB" id="6613654at2759"/>
<comment type="caution">
    <text evidence="1">The sequence shown here is derived from an EMBL/GenBank/DDBJ whole genome shotgun (WGS) entry which is preliminary data.</text>
</comment>
<gene>
    <name evidence="1" type="ORF">FWK35_00024237</name>
</gene>
<reference evidence="1 2" key="1">
    <citation type="submission" date="2019-08" db="EMBL/GenBank/DDBJ databases">
        <title>Whole genome of Aphis craccivora.</title>
        <authorList>
            <person name="Voronova N.V."/>
            <person name="Shulinski R.S."/>
            <person name="Bandarenka Y.V."/>
            <person name="Zhorov D.G."/>
            <person name="Warner D."/>
        </authorList>
    </citation>
    <scope>NUCLEOTIDE SEQUENCE [LARGE SCALE GENOMIC DNA]</scope>
    <source>
        <strain evidence="1">180601</strain>
        <tissue evidence="1">Whole Body</tissue>
    </source>
</reference>
<evidence type="ECO:0000313" key="2">
    <source>
        <dbReference type="Proteomes" id="UP000478052"/>
    </source>
</evidence>
<proteinExistence type="predicted"/>
<evidence type="ECO:0000313" key="1">
    <source>
        <dbReference type="EMBL" id="KAF0752299.1"/>
    </source>
</evidence>
<accession>A0A6G0YAU5</accession>
<dbReference type="AlphaFoldDB" id="A0A6G0YAU5"/>
<name>A0A6G0YAU5_APHCR</name>
<sequence>MLGQTSVLVIGQLPIIKSLTRTIQRTRVIKKYAPVIQMTSLVTELLNLFPRYFPRYHVNFLMSNIYHIRPGRCLSSTYSETLNKSLQVAVALSSEIA</sequence>
<dbReference type="EMBL" id="VUJU01005098">
    <property type="protein sequence ID" value="KAF0752299.1"/>
    <property type="molecule type" value="Genomic_DNA"/>
</dbReference>
<dbReference type="Proteomes" id="UP000478052">
    <property type="component" value="Unassembled WGS sequence"/>
</dbReference>
<protein>
    <submittedName>
        <fullName evidence="1">FLYWCH-type zinc finger-containing protein 1</fullName>
    </submittedName>
</protein>
<keyword evidence="2" id="KW-1185">Reference proteome</keyword>
<organism evidence="1 2">
    <name type="scientific">Aphis craccivora</name>
    <name type="common">Cowpea aphid</name>
    <dbReference type="NCBI Taxonomy" id="307492"/>
    <lineage>
        <taxon>Eukaryota</taxon>
        <taxon>Metazoa</taxon>
        <taxon>Ecdysozoa</taxon>
        <taxon>Arthropoda</taxon>
        <taxon>Hexapoda</taxon>
        <taxon>Insecta</taxon>
        <taxon>Pterygota</taxon>
        <taxon>Neoptera</taxon>
        <taxon>Paraneoptera</taxon>
        <taxon>Hemiptera</taxon>
        <taxon>Sternorrhyncha</taxon>
        <taxon>Aphidomorpha</taxon>
        <taxon>Aphidoidea</taxon>
        <taxon>Aphididae</taxon>
        <taxon>Aphidini</taxon>
        <taxon>Aphis</taxon>
        <taxon>Aphis</taxon>
    </lineage>
</organism>